<evidence type="ECO:0000313" key="3">
    <source>
        <dbReference type="EMBL" id="RCK80760.1"/>
    </source>
</evidence>
<feature type="compositionally biased region" description="Low complexity" evidence="1">
    <location>
        <begin position="90"/>
        <end position="109"/>
    </location>
</feature>
<dbReference type="Proteomes" id="UP000252355">
    <property type="component" value="Unassembled WGS sequence"/>
</dbReference>
<organism evidence="3 4">
    <name type="scientific">Candidatus Ozemobacter sibiricus</name>
    <dbReference type="NCBI Taxonomy" id="2268124"/>
    <lineage>
        <taxon>Bacteria</taxon>
        <taxon>Candidatus Ozemobacteria</taxon>
        <taxon>Candidatus Ozemobacterales</taxon>
        <taxon>Candidatus Ozemobacteraceae</taxon>
        <taxon>Candidatus Ozemobacter</taxon>
    </lineage>
</organism>
<evidence type="ECO:0000313" key="4">
    <source>
        <dbReference type="Proteomes" id="UP000252355"/>
    </source>
</evidence>
<sequence>MCIRIIRRFIAHLALVLFLMPPLGWAIAPEDAAQLASKVAQTWTTDGSTRIRTVRDRDGRILSQRIYDRTTGRFLREGAPGIMSGAIASPAAATTPTPAPPACETASTEQKAEPKKKAKKKIEPPAWTGHLTLGSRLDEVDQGRVRSYEELYKGEKDGIGVAHFDLRRVSTRRLFRIGAESFGTWNHSMGARLDFRHESAMSIRAKFRRTEWDFGTVLDPETLRTSFQLDAGWDRPDLRYWPRVVVGFRGQEITGDMLRLQGSTAQVHPRDRFANAWNPSSRDFTFGVFVGQGRCDASLSYAENVNRNSDTKLYQQDIDFNGIRDLLQIWKWQQNFSKTLTGKVDYRFNDRYSLGISVSTTQTDNEFDTIRLRQEPVGFAGQRTDQTGLHGQDHGWLDGHTRLEEYVLQARPDDRWDVEARIERRTMRARADGRLRWFDNAGILTATDDTATCNRIDEGLAEVRADYHGFARTPIYVGYRWLDREELDDDTLGTYAYNAAGNRTWQPTTRALDRWSTLESVEKMGFVGVHHAFDPRWSIDLRHETGQVTDQHGARTGYNLKSLVGTFDKTRQVAVVRARPDPDWSMLLKLRRDQTDRGDIGAADERRAVALFATWTPARRKFTVGSGYTRTIGDLQLRTASFQDEIETVSLNGTYRFDDRWSATLDLWQAATGDVTRQDYQTGQIKLRRQLRKGHEASIGYARRFFENRDRPVEDFTAHVFLFAYELPL</sequence>
<keyword evidence="2" id="KW-0732">Signal</keyword>
<evidence type="ECO:0000256" key="1">
    <source>
        <dbReference type="SAM" id="MobiDB-lite"/>
    </source>
</evidence>
<evidence type="ECO:0000256" key="2">
    <source>
        <dbReference type="SAM" id="SignalP"/>
    </source>
</evidence>
<dbReference type="EMBL" id="QOQW01000004">
    <property type="protein sequence ID" value="RCK80760.1"/>
    <property type="molecule type" value="Genomic_DNA"/>
</dbReference>
<protein>
    <submittedName>
        <fullName evidence="3">Uncharacterized protein</fullName>
    </submittedName>
</protein>
<comment type="caution">
    <text evidence="3">The sequence shown here is derived from an EMBL/GenBank/DDBJ whole genome shotgun (WGS) entry which is preliminary data.</text>
</comment>
<gene>
    <name evidence="3" type="ORF">OZSIB_2648</name>
</gene>
<feature type="signal peptide" evidence="2">
    <location>
        <begin position="1"/>
        <end position="26"/>
    </location>
</feature>
<name>A0A367ZRU3_9BACT</name>
<dbReference type="AlphaFoldDB" id="A0A367ZRU3"/>
<feature type="chain" id="PRO_5016958837" evidence="2">
    <location>
        <begin position="27"/>
        <end position="729"/>
    </location>
</feature>
<feature type="region of interest" description="Disordered" evidence="1">
    <location>
        <begin position="90"/>
        <end position="121"/>
    </location>
</feature>
<proteinExistence type="predicted"/>
<accession>A0A367ZRU3</accession>
<reference evidence="3 4" key="1">
    <citation type="submission" date="2018-05" db="EMBL/GenBank/DDBJ databases">
        <title>A metagenomic window into the 2 km-deep terrestrial subsurface aquifer revealed taxonomically and functionally diverse microbial community comprising novel uncultured bacterial lineages.</title>
        <authorList>
            <person name="Kadnikov V.V."/>
            <person name="Mardanov A.V."/>
            <person name="Beletsky A.V."/>
            <person name="Banks D."/>
            <person name="Pimenov N.V."/>
            <person name="Frank Y.A."/>
            <person name="Karnachuk O.V."/>
            <person name="Ravin N.V."/>
        </authorList>
    </citation>
    <scope>NUCLEOTIDE SEQUENCE [LARGE SCALE GENOMIC DNA]</scope>
    <source>
        <strain evidence="3">BY5</strain>
    </source>
</reference>